<dbReference type="PANTHER" id="PTHR37526:SF1">
    <property type="entry name" value="PROTEIN TUSB"/>
    <property type="match status" value="1"/>
</dbReference>
<sequence>MTLHIVSKSPYSSSALTDCIGSFAEGDALLLIEDGVYALSGPASEKITISPVYCLEADTDARGLSIPENIQAIDDARWVSLCTEHNPIVSWFK</sequence>
<evidence type="ECO:0000313" key="2">
    <source>
        <dbReference type="Proteomes" id="UP000535937"/>
    </source>
</evidence>
<dbReference type="EMBL" id="JACHWZ010000003">
    <property type="protein sequence ID" value="MBB3059961.1"/>
    <property type="molecule type" value="Genomic_DNA"/>
</dbReference>
<proteinExistence type="predicted"/>
<dbReference type="GO" id="GO:1990228">
    <property type="term" value="C:sulfurtransferase complex"/>
    <property type="evidence" value="ECO:0007669"/>
    <property type="project" value="TreeGrafter"/>
</dbReference>
<organism evidence="1 2">
    <name type="scientific">Microbulbifer rhizosphaerae</name>
    <dbReference type="NCBI Taxonomy" id="1562603"/>
    <lineage>
        <taxon>Bacteria</taxon>
        <taxon>Pseudomonadati</taxon>
        <taxon>Pseudomonadota</taxon>
        <taxon>Gammaproteobacteria</taxon>
        <taxon>Cellvibrionales</taxon>
        <taxon>Microbulbiferaceae</taxon>
        <taxon>Microbulbifer</taxon>
    </lineage>
</organism>
<protein>
    <submittedName>
        <fullName evidence="1">tRNA 2-thiouridine synthesizing protein B</fullName>
    </submittedName>
</protein>
<dbReference type="InterPro" id="IPR027396">
    <property type="entry name" value="DsrEFH-like"/>
</dbReference>
<dbReference type="Pfam" id="PF04077">
    <property type="entry name" value="DsrH"/>
    <property type="match status" value="1"/>
</dbReference>
<dbReference type="PANTHER" id="PTHR37526">
    <property type="entry name" value="PROTEIN TUSB"/>
    <property type="match status" value="1"/>
</dbReference>
<dbReference type="SUPFAM" id="SSF75169">
    <property type="entry name" value="DsrEFH-like"/>
    <property type="match status" value="1"/>
</dbReference>
<keyword evidence="2" id="KW-1185">Reference proteome</keyword>
<dbReference type="RefSeq" id="WP_183456865.1">
    <property type="nucleotide sequence ID" value="NZ_JACHWZ010000003.1"/>
</dbReference>
<dbReference type="InterPro" id="IPR007215">
    <property type="entry name" value="Sulphur_relay_TusB/DsrH"/>
</dbReference>
<dbReference type="Proteomes" id="UP000535937">
    <property type="component" value="Unassembled WGS sequence"/>
</dbReference>
<dbReference type="AlphaFoldDB" id="A0A7W4WAE3"/>
<accession>A0A7W4WAE3</accession>
<evidence type="ECO:0000313" key="1">
    <source>
        <dbReference type="EMBL" id="MBB3059961.1"/>
    </source>
</evidence>
<gene>
    <name evidence="1" type="ORF">FHS09_000774</name>
</gene>
<dbReference type="NCBIfam" id="TIGR03011">
    <property type="entry name" value="sulf_tusB_dsrH"/>
    <property type="match status" value="1"/>
</dbReference>
<dbReference type="GO" id="GO:0002143">
    <property type="term" value="P:tRNA wobble position uridine thiolation"/>
    <property type="evidence" value="ECO:0007669"/>
    <property type="project" value="InterPro"/>
</dbReference>
<dbReference type="Gene3D" id="3.40.1260.10">
    <property type="entry name" value="DsrEFH-like"/>
    <property type="match status" value="1"/>
</dbReference>
<comment type="caution">
    <text evidence="1">The sequence shown here is derived from an EMBL/GenBank/DDBJ whole genome shotgun (WGS) entry which is preliminary data.</text>
</comment>
<name>A0A7W4WAE3_9GAMM</name>
<reference evidence="1 2" key="1">
    <citation type="submission" date="2020-08" db="EMBL/GenBank/DDBJ databases">
        <title>Genomic Encyclopedia of Type Strains, Phase III (KMG-III): the genomes of soil and plant-associated and newly described type strains.</title>
        <authorList>
            <person name="Whitman W."/>
        </authorList>
    </citation>
    <scope>NUCLEOTIDE SEQUENCE [LARGE SCALE GENOMIC DNA]</scope>
    <source>
        <strain evidence="1 2">CECT 8799</strain>
    </source>
</reference>